<reference evidence="3 4" key="2">
    <citation type="submission" date="2018-11" db="EMBL/GenBank/DDBJ databases">
        <authorList>
            <consortium name="Pathogen Informatics"/>
        </authorList>
    </citation>
    <scope>NUCLEOTIDE SEQUENCE [LARGE SCALE GENOMIC DNA]</scope>
    <source>
        <strain evidence="3 4">Egypt</strain>
    </source>
</reference>
<proteinExistence type="predicted"/>
<feature type="domain" description="C2H2-type" evidence="2">
    <location>
        <begin position="338"/>
        <end position="359"/>
    </location>
</feature>
<feature type="domain" description="C2H2-type" evidence="2">
    <location>
        <begin position="35"/>
        <end position="59"/>
    </location>
</feature>
<dbReference type="WBParaSite" id="ECPE_0000632901-mRNA-1">
    <property type="protein sequence ID" value="ECPE_0000632901-mRNA-1"/>
    <property type="gene ID" value="ECPE_0000632901"/>
</dbReference>
<evidence type="ECO:0000313" key="3">
    <source>
        <dbReference type="EMBL" id="VDP78044.1"/>
    </source>
</evidence>
<dbReference type="EMBL" id="UZAN01043310">
    <property type="protein sequence ID" value="VDP78044.1"/>
    <property type="molecule type" value="Genomic_DNA"/>
</dbReference>
<feature type="domain" description="C2H2-type" evidence="2">
    <location>
        <begin position="294"/>
        <end position="321"/>
    </location>
</feature>
<dbReference type="PANTHER" id="PTHR45913">
    <property type="entry name" value="EPM2A-INTERACTING PROTEIN 1"/>
    <property type="match status" value="1"/>
</dbReference>
<name>A0A183AH81_9TREM</name>
<feature type="domain" description="C2H2-type" evidence="2">
    <location>
        <begin position="366"/>
        <end position="391"/>
    </location>
</feature>
<sequence>MSSTLLDKRRLKDRNRNFNPRWEEEFAFINFGGRPLCLICNVALTHFKSCNLKRHYETHHKSFAIEYPPWSERRRKRLLALKVNRTHQDVPMSAFDEETRLATEAGFVISQACAQNSRLLSEGESCKQLVLDVVSILDPLNGRLRQLIDDIPLVRSSWLKSDGSELVSDTLVEETAPTSDAQAASDDSRPTSPKPIDHHPNRSLSQLIEDIEHASGCFICSACLPSSADTNNPVPFACSDPIAFRSHLASEHPRLTSLVCAYCNLCVQCTHFVSHVSAHFFPDTETATTTREIFTCPAEPECDSHFASSQYTALQVHWNTHHADPDEEEDEEGRSQQFKCPHCTQSTFTSLTDWAEHIQQYARPLVHCGVSGCLVKSPSRSLLLEHVARKHVESTETLPANTSALIHETFEVRLLSAHIRVIQQIYHVCSTFI</sequence>
<organism evidence="5">
    <name type="scientific">Echinostoma caproni</name>
    <dbReference type="NCBI Taxonomy" id="27848"/>
    <lineage>
        <taxon>Eukaryota</taxon>
        <taxon>Metazoa</taxon>
        <taxon>Spiralia</taxon>
        <taxon>Lophotrochozoa</taxon>
        <taxon>Platyhelminthes</taxon>
        <taxon>Trematoda</taxon>
        <taxon>Digenea</taxon>
        <taxon>Plagiorchiida</taxon>
        <taxon>Echinostomata</taxon>
        <taxon>Echinostomatoidea</taxon>
        <taxon>Echinostomatidae</taxon>
        <taxon>Echinostoma</taxon>
    </lineage>
</organism>
<evidence type="ECO:0000313" key="4">
    <source>
        <dbReference type="Proteomes" id="UP000272942"/>
    </source>
</evidence>
<dbReference type="PANTHER" id="PTHR45913:SF10">
    <property type="entry name" value="DUF4371 DOMAIN-CONTAINING PROTEIN"/>
    <property type="match status" value="1"/>
</dbReference>
<evidence type="ECO:0000313" key="5">
    <source>
        <dbReference type="WBParaSite" id="ECPE_0000632901-mRNA-1"/>
    </source>
</evidence>
<dbReference type="AlphaFoldDB" id="A0A183AH81"/>
<keyword evidence="4" id="KW-1185">Reference proteome</keyword>
<protein>
    <submittedName>
        <fullName evidence="5">C2H2-type domain-containing protein</fullName>
    </submittedName>
</protein>
<accession>A0A183AH81</accession>
<feature type="region of interest" description="Disordered" evidence="1">
    <location>
        <begin position="175"/>
        <end position="201"/>
    </location>
</feature>
<dbReference type="InterPro" id="IPR013087">
    <property type="entry name" value="Znf_C2H2_type"/>
</dbReference>
<dbReference type="OrthoDB" id="6286382at2759"/>
<reference evidence="5" key="1">
    <citation type="submission" date="2016-06" db="UniProtKB">
        <authorList>
            <consortium name="WormBaseParasite"/>
        </authorList>
    </citation>
    <scope>IDENTIFICATION</scope>
</reference>
<dbReference type="SMART" id="SM00355">
    <property type="entry name" value="ZnF_C2H2"/>
    <property type="match status" value="5"/>
</dbReference>
<gene>
    <name evidence="3" type="ORF">ECPE_LOCUS6316</name>
</gene>
<dbReference type="Proteomes" id="UP000272942">
    <property type="component" value="Unassembled WGS sequence"/>
</dbReference>
<feature type="domain" description="C2H2-type" evidence="2">
    <location>
        <begin position="218"/>
        <end position="252"/>
    </location>
</feature>
<evidence type="ECO:0000256" key="1">
    <source>
        <dbReference type="SAM" id="MobiDB-lite"/>
    </source>
</evidence>
<evidence type="ECO:0000259" key="2">
    <source>
        <dbReference type="SMART" id="SM00355"/>
    </source>
</evidence>